<reference evidence="4 5" key="1">
    <citation type="submission" date="2016-02" db="EMBL/GenBank/DDBJ databases">
        <title>Band-tailed pigeon sequencing and assembly.</title>
        <authorList>
            <person name="Soares A.E."/>
            <person name="Novak B.J."/>
            <person name="Rice E.S."/>
            <person name="O'Connell B."/>
            <person name="Chang D."/>
            <person name="Weber S."/>
            <person name="Shapiro B."/>
        </authorList>
    </citation>
    <scope>NUCLEOTIDE SEQUENCE [LARGE SCALE GENOMIC DNA]</scope>
    <source>
        <strain evidence="4">BTP2013</strain>
        <tissue evidence="4">Blood</tissue>
    </source>
</reference>
<dbReference type="InterPro" id="IPR036383">
    <property type="entry name" value="TSP1_rpt_sf"/>
</dbReference>
<dbReference type="SUPFAM" id="SSF82895">
    <property type="entry name" value="TSP-1 type 1 repeat"/>
    <property type="match status" value="1"/>
</dbReference>
<keyword evidence="5" id="KW-1185">Reference proteome</keyword>
<dbReference type="GO" id="GO:0031012">
    <property type="term" value="C:extracellular matrix"/>
    <property type="evidence" value="ECO:0007669"/>
    <property type="project" value="TreeGrafter"/>
</dbReference>
<dbReference type="AlphaFoldDB" id="A0A1V4JLV7"/>
<dbReference type="SUPFAM" id="SSF57603">
    <property type="entry name" value="FnI-like domain"/>
    <property type="match status" value="1"/>
</dbReference>
<name>A0A1V4JLV7_PATFA</name>
<proteinExistence type="predicted"/>
<dbReference type="Gene3D" id="2.20.100.10">
    <property type="entry name" value="Thrombospondin type-1 (TSP1) repeat"/>
    <property type="match status" value="1"/>
</dbReference>
<dbReference type="PANTHER" id="PTHR11348:SF3">
    <property type="entry name" value="CELLULAR COMMUNICATION NETWORK FACTOR 6"/>
    <property type="match status" value="1"/>
</dbReference>
<dbReference type="GO" id="GO:0007165">
    <property type="term" value="P:signal transduction"/>
    <property type="evidence" value="ECO:0007669"/>
    <property type="project" value="InterPro"/>
</dbReference>
<organism evidence="4 5">
    <name type="scientific">Patagioenas fasciata monilis</name>
    <dbReference type="NCBI Taxonomy" id="372326"/>
    <lineage>
        <taxon>Eukaryota</taxon>
        <taxon>Metazoa</taxon>
        <taxon>Chordata</taxon>
        <taxon>Craniata</taxon>
        <taxon>Vertebrata</taxon>
        <taxon>Euteleostomi</taxon>
        <taxon>Archelosauria</taxon>
        <taxon>Archosauria</taxon>
        <taxon>Dinosauria</taxon>
        <taxon>Saurischia</taxon>
        <taxon>Theropoda</taxon>
        <taxon>Coelurosauria</taxon>
        <taxon>Aves</taxon>
        <taxon>Neognathae</taxon>
        <taxon>Neoaves</taxon>
        <taxon>Columbimorphae</taxon>
        <taxon>Columbiformes</taxon>
        <taxon>Columbidae</taxon>
        <taxon>Patagioenas</taxon>
    </lineage>
</organism>
<evidence type="ECO:0000313" key="4">
    <source>
        <dbReference type="EMBL" id="OPJ73171.1"/>
    </source>
</evidence>
<dbReference type="PROSITE" id="PS50092">
    <property type="entry name" value="TSP1"/>
    <property type="match status" value="1"/>
</dbReference>
<accession>A0A1V4JLV7</accession>
<dbReference type="Pfam" id="PF19035">
    <property type="entry name" value="TSP1_CCN"/>
    <property type="match status" value="1"/>
</dbReference>
<dbReference type="GO" id="GO:0007155">
    <property type="term" value="P:cell adhesion"/>
    <property type="evidence" value="ECO:0007669"/>
    <property type="project" value="TreeGrafter"/>
</dbReference>
<dbReference type="InterPro" id="IPR000884">
    <property type="entry name" value="TSP1_rpt"/>
</dbReference>
<dbReference type="FunFam" id="2.20.100.10:FF:000065">
    <property type="entry name" value="Cellular communication network factor 6"/>
    <property type="match status" value="1"/>
</dbReference>
<dbReference type="InterPro" id="IPR050941">
    <property type="entry name" value="CCN"/>
</dbReference>
<evidence type="ECO:0000313" key="5">
    <source>
        <dbReference type="Proteomes" id="UP000190648"/>
    </source>
</evidence>
<evidence type="ECO:0000259" key="3">
    <source>
        <dbReference type="Pfam" id="PF19035"/>
    </source>
</evidence>
<dbReference type="InterPro" id="IPR043973">
    <property type="entry name" value="TSP1_CCN"/>
</dbReference>
<dbReference type="Gene3D" id="2.10.70.10">
    <property type="entry name" value="Complement Module, domain 1"/>
    <property type="match status" value="1"/>
</dbReference>
<dbReference type="GO" id="GO:0005178">
    <property type="term" value="F:integrin binding"/>
    <property type="evidence" value="ECO:0007669"/>
    <property type="project" value="TreeGrafter"/>
</dbReference>
<dbReference type="GO" id="GO:0008201">
    <property type="term" value="F:heparin binding"/>
    <property type="evidence" value="ECO:0007669"/>
    <property type="project" value="TreeGrafter"/>
</dbReference>
<keyword evidence="1" id="KW-0732">Signal</keyword>
<sequence>MVVAAVRSVPSRQERPAMKQTSVIPTKASTATTQKTSLDLIAVGCELNGVYYLNGQTFQPNPLYKCLCVSGAIGCTPVFTPKLAASPCTRVTDRKKPGQLICGLRQHKQLQSTNYRLMSAYRSLPVVLKKKCLVQATPWTPCSRTCGIGISSRVTNDNTKCEMKKEKRLCFIQPCLTNILKTIKVLSNTKGLPNRK</sequence>
<dbReference type="PANTHER" id="PTHR11348">
    <property type="entry name" value="CONNECTIVE TISSUE GROWTH FACTOR-RELATED"/>
    <property type="match status" value="1"/>
</dbReference>
<dbReference type="EMBL" id="LSYS01006902">
    <property type="protein sequence ID" value="OPJ73171.1"/>
    <property type="molecule type" value="Genomic_DNA"/>
</dbReference>
<feature type="region of interest" description="Disordered" evidence="2">
    <location>
        <begin position="1"/>
        <end position="21"/>
    </location>
</feature>
<dbReference type="GO" id="GO:0005615">
    <property type="term" value="C:extracellular space"/>
    <property type="evidence" value="ECO:0007669"/>
    <property type="project" value="TreeGrafter"/>
</dbReference>
<evidence type="ECO:0000256" key="2">
    <source>
        <dbReference type="SAM" id="MobiDB-lite"/>
    </source>
</evidence>
<dbReference type="OrthoDB" id="365605at2759"/>
<comment type="caution">
    <text evidence="4">The sequence shown here is derived from an EMBL/GenBank/DDBJ whole genome shotgun (WGS) entry which is preliminary data.</text>
</comment>
<dbReference type="SMART" id="SM00209">
    <property type="entry name" value="TSP1"/>
    <property type="match status" value="1"/>
</dbReference>
<protein>
    <recommendedName>
        <fullName evidence="3">CCN TSP1 domain-containing protein</fullName>
    </recommendedName>
</protein>
<evidence type="ECO:0000256" key="1">
    <source>
        <dbReference type="ARBA" id="ARBA00022729"/>
    </source>
</evidence>
<dbReference type="GO" id="GO:0045597">
    <property type="term" value="P:positive regulation of cell differentiation"/>
    <property type="evidence" value="ECO:0007669"/>
    <property type="project" value="TreeGrafter"/>
</dbReference>
<dbReference type="Proteomes" id="UP000190648">
    <property type="component" value="Unassembled WGS sequence"/>
</dbReference>
<feature type="domain" description="CCN TSP1" evidence="3">
    <location>
        <begin position="132"/>
        <end position="175"/>
    </location>
</feature>
<gene>
    <name evidence="4" type="ORF">AV530_005574</name>
</gene>